<accession>A0A953M2V4</accession>
<evidence type="ECO:0000256" key="9">
    <source>
        <dbReference type="ARBA" id="ARBA00059827"/>
    </source>
</evidence>
<feature type="domain" description="Histidine kinase" evidence="16">
    <location>
        <begin position="509"/>
        <end position="735"/>
    </location>
</feature>
<dbReference type="NCBIfam" id="TIGR00254">
    <property type="entry name" value="GGDEF"/>
    <property type="match status" value="1"/>
</dbReference>
<dbReference type="InterPro" id="IPR004358">
    <property type="entry name" value="Sig_transdc_His_kin-like_C"/>
</dbReference>
<dbReference type="InterPro" id="IPR013767">
    <property type="entry name" value="PAS_fold"/>
</dbReference>
<dbReference type="InterPro" id="IPR001789">
    <property type="entry name" value="Sig_transdc_resp-reg_receiver"/>
</dbReference>
<dbReference type="AlphaFoldDB" id="A0A953M2V4"/>
<proteinExistence type="predicted"/>
<dbReference type="InterPro" id="IPR036890">
    <property type="entry name" value="HATPase_C_sf"/>
</dbReference>
<evidence type="ECO:0000256" key="15">
    <source>
        <dbReference type="SAM" id="MobiDB-lite"/>
    </source>
</evidence>
<dbReference type="EMBL" id="JAIOIV010000132">
    <property type="protein sequence ID" value="MBZ0157936.1"/>
    <property type="molecule type" value="Genomic_DNA"/>
</dbReference>
<dbReference type="SUPFAM" id="SSF55874">
    <property type="entry name" value="ATPase domain of HSP90 chaperone/DNA topoisomerase II/histidine kinase"/>
    <property type="match status" value="1"/>
</dbReference>
<dbReference type="SUPFAM" id="SSF47384">
    <property type="entry name" value="Homodimeric domain of signal transducing histidine kinase"/>
    <property type="match status" value="1"/>
</dbReference>
<feature type="domain" description="GGDEF" evidence="20">
    <location>
        <begin position="190"/>
        <end position="327"/>
    </location>
</feature>
<dbReference type="SUPFAM" id="SSF52172">
    <property type="entry name" value="CheY-like"/>
    <property type="match status" value="3"/>
</dbReference>
<reference evidence="21" key="1">
    <citation type="journal article" date="2021" name="bioRxiv">
        <title>Unraveling nitrogen, sulfur and carbon metabolic pathways and microbial community transcriptional responses to substrate deprivation and toxicity stresses in a bioreactor mimicking anoxic brackish coastal sediment conditions.</title>
        <authorList>
            <person name="Martins P.D."/>
            <person name="Echeveste M.J."/>
            <person name="Arshad A."/>
            <person name="Kurth J."/>
            <person name="Ouboter H."/>
            <person name="Jetten M.S.M."/>
            <person name="Welte C.U."/>
        </authorList>
    </citation>
    <scope>NUCLEOTIDE SEQUENCE</scope>
    <source>
        <strain evidence="21">MAG_39</strain>
    </source>
</reference>
<feature type="domain" description="Response regulatory" evidence="17">
    <location>
        <begin position="901"/>
        <end position="1020"/>
    </location>
</feature>
<reference evidence="21" key="2">
    <citation type="submission" date="2021-08" db="EMBL/GenBank/DDBJ databases">
        <authorList>
            <person name="Dalcin Martins P."/>
        </authorList>
    </citation>
    <scope>NUCLEOTIDE SEQUENCE</scope>
    <source>
        <strain evidence="21">MAG_39</strain>
    </source>
</reference>
<sequence>MSILIVDDSPDHRVLLQRILVNAGFTDILFAESAADAFRILGMDGPGPGASGVDLILMDIVMPGVDGIQACRRIKEHEPLRDIPIVIITGRTETQDLQAAFDAGAIDFITKPLNKIELLARVRSVLRLKQETDRRKEREKELLELTRQFEEANLTLQRIASTDSLTGISNRRHFDRVFPDEWRRAEREKEPLSVIMIDIDFFKAFNDTYGHQAGDECLRKVAAALRSSLRRPGDVVARYGGEEFVAVLPGVDRRGALRVAEGMHEKVAALKIPHEQSSVSEWVSISLGVATAVPEKNRAPEELLERADKAVYSAKQKGRNRIEVHGEADLGTAAVQEERVKRELPAPPAREQATESGEPCPTESDVKIRAIVDTAVDGIITINDRGIIESVNKAVERIFGYSAGELIGQKVNILMPEPYRSEHDTYLSNYLRTGIKKIIGIGREVRGRRKDGTVFPIYLAVSEIPLGYRRMFAGITRDISDIKRTEEELRRAKEAAEVASRAKSDFLATMSHEIRTPLNAIIGMADLLWDTALTPEQRHYVQIFRSSGEALLVLINDILDLSKIEAGRLALETTGFDLREIIENTCEIMAIKAHRKGLELTCHIDPAVPVGLVGDPVRVRQIIMNLVGNAIKFTDTGEVDLEIRQSVPEPPPADEAHIGLFFSVRDTGIGIPESKLDTIFEKFIQADSSITRRYGGTGLGLTVSKRLIEMMGGNIGVQSIPGTGSTFYFTIPFGIQEKNAKNIPVRKVDLKGQKVLVVDDNATSRRVIRETLSLWNASVAEAEDGRSGIEEIRRARQSGIPYHLLLIDSRMPGMDGFGMVEHLKREEGGPEAVVLMIPSDRRSEDAERATALGVRAYIVKPLKLSGLYDVLTIVPGGREPEEKEQAAPPPARTTAEEPSLRILLAEDNEDNRLLIQRYLSGTPFFLDYAENGKVAVEKFRTERYEAVLMDIQMPVMDGYTAVREIRKWEREQGRRETPVIALTAHTQKEAQQQSIEAGCTAYLEKPLRKTKLIETLEKFTGTLESK</sequence>
<feature type="region of interest" description="Disordered" evidence="15">
    <location>
        <begin position="878"/>
        <end position="897"/>
    </location>
</feature>
<evidence type="ECO:0000256" key="6">
    <source>
        <dbReference type="ARBA" id="ARBA00022777"/>
    </source>
</evidence>
<dbReference type="SMART" id="SM00091">
    <property type="entry name" value="PAS"/>
    <property type="match status" value="1"/>
</dbReference>
<keyword evidence="3 13" id="KW-0597">Phosphoprotein</keyword>
<dbReference type="PROSITE" id="PS50887">
    <property type="entry name" value="GGDEF"/>
    <property type="match status" value="1"/>
</dbReference>
<dbReference type="Pfam" id="PF00990">
    <property type="entry name" value="GGDEF"/>
    <property type="match status" value="1"/>
</dbReference>
<keyword evidence="6" id="KW-0418">Kinase</keyword>
<gene>
    <name evidence="21" type="ORF">K8I29_17195</name>
</gene>
<evidence type="ECO:0000313" key="22">
    <source>
        <dbReference type="Proteomes" id="UP000705867"/>
    </source>
</evidence>
<dbReference type="FunFam" id="3.30.565.10:FF:000010">
    <property type="entry name" value="Sensor histidine kinase RcsC"/>
    <property type="match status" value="1"/>
</dbReference>
<dbReference type="PRINTS" id="PR00344">
    <property type="entry name" value="BCTRLSENSOR"/>
</dbReference>
<dbReference type="InterPro" id="IPR043128">
    <property type="entry name" value="Rev_trsase/Diguanyl_cyclase"/>
</dbReference>
<feature type="coiled-coil region" evidence="14">
    <location>
        <begin position="475"/>
        <end position="502"/>
    </location>
</feature>
<feature type="region of interest" description="Disordered" evidence="15">
    <location>
        <begin position="341"/>
        <end position="362"/>
    </location>
</feature>
<keyword evidence="4" id="KW-0808">Transferase</keyword>
<feature type="domain" description="Response regulatory" evidence="17">
    <location>
        <begin position="2"/>
        <end position="126"/>
    </location>
</feature>
<dbReference type="FunFam" id="3.30.450.20:FF:000060">
    <property type="entry name" value="Sensor protein FixL"/>
    <property type="match status" value="1"/>
</dbReference>
<keyword evidence="8" id="KW-0902">Two-component regulatory system</keyword>
<dbReference type="GO" id="GO:0005524">
    <property type="term" value="F:ATP binding"/>
    <property type="evidence" value="ECO:0007669"/>
    <property type="project" value="UniProtKB-KW"/>
</dbReference>
<evidence type="ECO:0000259" key="20">
    <source>
        <dbReference type="PROSITE" id="PS50887"/>
    </source>
</evidence>
<evidence type="ECO:0000256" key="7">
    <source>
        <dbReference type="ARBA" id="ARBA00022840"/>
    </source>
</evidence>
<comment type="caution">
    <text evidence="21">The sequence shown here is derived from an EMBL/GenBank/DDBJ whole genome shotgun (WGS) entry which is preliminary data.</text>
</comment>
<comment type="catalytic activity">
    <reaction evidence="1">
        <text>ATP + protein L-histidine = ADP + protein N-phospho-L-histidine.</text>
        <dbReference type="EC" id="2.7.13.3"/>
    </reaction>
</comment>
<evidence type="ECO:0000259" key="18">
    <source>
        <dbReference type="PROSITE" id="PS50112"/>
    </source>
</evidence>
<dbReference type="CDD" id="cd17546">
    <property type="entry name" value="REC_hyHK_CKI1_RcsC-like"/>
    <property type="match status" value="2"/>
</dbReference>
<dbReference type="SMART" id="SM00448">
    <property type="entry name" value="REC"/>
    <property type="match status" value="3"/>
</dbReference>
<dbReference type="Pfam" id="PF00512">
    <property type="entry name" value="HisKA"/>
    <property type="match status" value="1"/>
</dbReference>
<dbReference type="Gene3D" id="1.10.287.130">
    <property type="match status" value="1"/>
</dbReference>
<dbReference type="GO" id="GO:0000155">
    <property type="term" value="F:phosphorelay sensor kinase activity"/>
    <property type="evidence" value="ECO:0007669"/>
    <property type="project" value="InterPro"/>
</dbReference>
<dbReference type="PANTHER" id="PTHR45339:SF1">
    <property type="entry name" value="HYBRID SIGNAL TRANSDUCTION HISTIDINE KINASE J"/>
    <property type="match status" value="1"/>
</dbReference>
<evidence type="ECO:0000256" key="3">
    <source>
        <dbReference type="ARBA" id="ARBA00022553"/>
    </source>
</evidence>
<dbReference type="Gene3D" id="3.30.70.270">
    <property type="match status" value="1"/>
</dbReference>
<dbReference type="InterPro" id="IPR011006">
    <property type="entry name" value="CheY-like_superfamily"/>
</dbReference>
<dbReference type="InterPro" id="IPR003661">
    <property type="entry name" value="HisK_dim/P_dom"/>
</dbReference>
<evidence type="ECO:0000256" key="14">
    <source>
        <dbReference type="SAM" id="Coils"/>
    </source>
</evidence>
<dbReference type="InterPro" id="IPR000014">
    <property type="entry name" value="PAS"/>
</dbReference>
<evidence type="ECO:0000256" key="2">
    <source>
        <dbReference type="ARBA" id="ARBA00012438"/>
    </source>
</evidence>
<dbReference type="InterPro" id="IPR005467">
    <property type="entry name" value="His_kinase_dom"/>
</dbReference>
<dbReference type="NCBIfam" id="TIGR00229">
    <property type="entry name" value="sensory_box"/>
    <property type="match status" value="1"/>
</dbReference>
<dbReference type="FunFam" id="1.10.287.130:FF:000002">
    <property type="entry name" value="Two-component osmosensing histidine kinase"/>
    <property type="match status" value="1"/>
</dbReference>
<evidence type="ECO:0000313" key="21">
    <source>
        <dbReference type="EMBL" id="MBZ0157936.1"/>
    </source>
</evidence>
<feature type="modified residue" description="4-aspartylphosphate" evidence="13">
    <location>
        <position position="808"/>
    </location>
</feature>
<dbReference type="SMART" id="SM00267">
    <property type="entry name" value="GGDEF"/>
    <property type="match status" value="1"/>
</dbReference>
<dbReference type="CDD" id="cd00130">
    <property type="entry name" value="PAS"/>
    <property type="match status" value="1"/>
</dbReference>
<dbReference type="Gene3D" id="3.40.50.2300">
    <property type="match status" value="3"/>
</dbReference>
<dbReference type="Pfam" id="PF00072">
    <property type="entry name" value="Response_reg"/>
    <property type="match status" value="3"/>
</dbReference>
<dbReference type="InterPro" id="IPR036097">
    <property type="entry name" value="HisK_dim/P_sf"/>
</dbReference>
<evidence type="ECO:0000256" key="4">
    <source>
        <dbReference type="ARBA" id="ARBA00022679"/>
    </source>
</evidence>
<dbReference type="Gene3D" id="3.30.450.20">
    <property type="entry name" value="PAS domain"/>
    <property type="match status" value="1"/>
</dbReference>
<feature type="modified residue" description="4-aspartylphosphate" evidence="13">
    <location>
        <position position="59"/>
    </location>
</feature>
<feature type="domain" description="PAS" evidence="18">
    <location>
        <begin position="364"/>
        <end position="434"/>
    </location>
</feature>
<dbReference type="Pfam" id="PF02518">
    <property type="entry name" value="HATPase_c"/>
    <property type="match status" value="1"/>
</dbReference>
<dbReference type="SUPFAM" id="SSF55785">
    <property type="entry name" value="PYP-like sensor domain (PAS domain)"/>
    <property type="match status" value="1"/>
</dbReference>
<evidence type="ECO:0000256" key="13">
    <source>
        <dbReference type="PROSITE-ProRule" id="PRU00169"/>
    </source>
</evidence>
<dbReference type="PROSITE" id="PS50109">
    <property type="entry name" value="HIS_KIN"/>
    <property type="match status" value="1"/>
</dbReference>
<dbReference type="InterPro" id="IPR000700">
    <property type="entry name" value="PAS-assoc_C"/>
</dbReference>
<dbReference type="Pfam" id="PF00989">
    <property type="entry name" value="PAS"/>
    <property type="match status" value="1"/>
</dbReference>
<dbReference type="SUPFAM" id="SSF55073">
    <property type="entry name" value="Nucleotide cyclase"/>
    <property type="match status" value="1"/>
</dbReference>
<dbReference type="FunFam" id="3.30.70.270:FF:000001">
    <property type="entry name" value="Diguanylate cyclase domain protein"/>
    <property type="match status" value="1"/>
</dbReference>
<dbReference type="PROSITE" id="PS50110">
    <property type="entry name" value="RESPONSE_REGULATORY"/>
    <property type="match status" value="3"/>
</dbReference>
<comment type="subunit">
    <text evidence="10">At low DSF concentrations, interacts with RpfF.</text>
</comment>
<keyword evidence="5" id="KW-0547">Nucleotide-binding</keyword>
<evidence type="ECO:0000256" key="10">
    <source>
        <dbReference type="ARBA" id="ARBA00064003"/>
    </source>
</evidence>
<dbReference type="PROSITE" id="PS50113">
    <property type="entry name" value="PAC"/>
    <property type="match status" value="1"/>
</dbReference>
<dbReference type="InterPro" id="IPR003594">
    <property type="entry name" value="HATPase_dom"/>
</dbReference>
<organism evidence="21 22">
    <name type="scientific">Candidatus Nitrobium versatile</name>
    <dbReference type="NCBI Taxonomy" id="2884831"/>
    <lineage>
        <taxon>Bacteria</taxon>
        <taxon>Pseudomonadati</taxon>
        <taxon>Nitrospirota</taxon>
        <taxon>Nitrospiria</taxon>
        <taxon>Nitrospirales</taxon>
        <taxon>Nitrospiraceae</taxon>
        <taxon>Candidatus Nitrobium</taxon>
    </lineage>
</organism>
<dbReference type="PANTHER" id="PTHR45339">
    <property type="entry name" value="HYBRID SIGNAL TRANSDUCTION HISTIDINE KINASE J"/>
    <property type="match status" value="1"/>
</dbReference>
<dbReference type="InterPro" id="IPR035965">
    <property type="entry name" value="PAS-like_dom_sf"/>
</dbReference>
<dbReference type="EC" id="2.7.13.3" evidence="2"/>
<feature type="coiled-coil region" evidence="14">
    <location>
        <begin position="128"/>
        <end position="155"/>
    </location>
</feature>
<dbReference type="InterPro" id="IPR000160">
    <property type="entry name" value="GGDEF_dom"/>
</dbReference>
<comment type="function">
    <text evidence="9">Putative oxygen sensor; modulates the activity of FixJ, a transcriptional activator of nitrogen fixation fixK gene. FixL probably acts as a kinase that phosphorylates FixJ.</text>
</comment>
<feature type="domain" description="PAC" evidence="19">
    <location>
        <begin position="441"/>
        <end position="491"/>
    </location>
</feature>
<protein>
    <recommendedName>
        <fullName evidence="12">Sensor protein FixL</fullName>
        <ecNumber evidence="2">2.7.13.3</ecNumber>
    </recommendedName>
    <alternativeName>
        <fullName evidence="11">Sensory/regulatory protein RpfC</fullName>
    </alternativeName>
</protein>
<evidence type="ECO:0000256" key="1">
    <source>
        <dbReference type="ARBA" id="ARBA00000085"/>
    </source>
</evidence>
<evidence type="ECO:0000259" key="16">
    <source>
        <dbReference type="PROSITE" id="PS50109"/>
    </source>
</evidence>
<dbReference type="CDD" id="cd16922">
    <property type="entry name" value="HATPase_EvgS-ArcB-TorS-like"/>
    <property type="match status" value="1"/>
</dbReference>
<keyword evidence="7" id="KW-0067">ATP-binding</keyword>
<feature type="domain" description="Response regulatory" evidence="17">
    <location>
        <begin position="754"/>
        <end position="875"/>
    </location>
</feature>
<dbReference type="GO" id="GO:0006355">
    <property type="term" value="P:regulation of DNA-templated transcription"/>
    <property type="evidence" value="ECO:0007669"/>
    <property type="project" value="InterPro"/>
</dbReference>
<dbReference type="SMART" id="SM00388">
    <property type="entry name" value="HisKA"/>
    <property type="match status" value="1"/>
</dbReference>
<evidence type="ECO:0000256" key="11">
    <source>
        <dbReference type="ARBA" id="ARBA00068150"/>
    </source>
</evidence>
<name>A0A953M2V4_9BACT</name>
<feature type="modified residue" description="4-aspartylphosphate" evidence="13">
    <location>
        <position position="950"/>
    </location>
</feature>
<dbReference type="CDD" id="cd00082">
    <property type="entry name" value="HisKA"/>
    <property type="match status" value="1"/>
</dbReference>
<evidence type="ECO:0000256" key="8">
    <source>
        <dbReference type="ARBA" id="ARBA00023012"/>
    </source>
</evidence>
<evidence type="ECO:0000256" key="5">
    <source>
        <dbReference type="ARBA" id="ARBA00022741"/>
    </source>
</evidence>
<evidence type="ECO:0000259" key="19">
    <source>
        <dbReference type="PROSITE" id="PS50113"/>
    </source>
</evidence>
<dbReference type="InterPro" id="IPR029787">
    <property type="entry name" value="Nucleotide_cyclase"/>
</dbReference>
<evidence type="ECO:0000256" key="12">
    <source>
        <dbReference type="ARBA" id="ARBA00070616"/>
    </source>
</evidence>
<dbReference type="Proteomes" id="UP000705867">
    <property type="component" value="Unassembled WGS sequence"/>
</dbReference>
<evidence type="ECO:0000259" key="17">
    <source>
        <dbReference type="PROSITE" id="PS50110"/>
    </source>
</evidence>
<keyword evidence="14" id="KW-0175">Coiled coil</keyword>
<dbReference type="CDD" id="cd01949">
    <property type="entry name" value="GGDEF"/>
    <property type="match status" value="1"/>
</dbReference>
<dbReference type="Gene3D" id="3.30.565.10">
    <property type="entry name" value="Histidine kinase-like ATPase, C-terminal domain"/>
    <property type="match status" value="1"/>
</dbReference>
<dbReference type="SMART" id="SM00387">
    <property type="entry name" value="HATPase_c"/>
    <property type="match status" value="1"/>
</dbReference>
<dbReference type="PROSITE" id="PS50112">
    <property type="entry name" value="PAS"/>
    <property type="match status" value="1"/>
</dbReference>